<reference evidence="7 8" key="1">
    <citation type="submission" date="2017-10" db="EMBL/GenBank/DDBJ databases">
        <title>Whole genome sequencing of members of genus Pseudoxanthomonas.</title>
        <authorList>
            <person name="Kumar S."/>
            <person name="Bansal K."/>
            <person name="Kaur A."/>
            <person name="Patil P."/>
            <person name="Sharma S."/>
            <person name="Patil P.B."/>
        </authorList>
    </citation>
    <scope>NUCLEOTIDE SEQUENCE [LARGE SCALE GENOMIC DNA]</scope>
    <source>
        <strain evidence="7 8">DSM 17109</strain>
    </source>
</reference>
<dbReference type="PANTHER" id="PTHR38776">
    <property type="entry name" value="MLTA-INTERACTING PROTEIN-RELATED"/>
    <property type="match status" value="1"/>
</dbReference>
<keyword evidence="5" id="KW-0998">Cell outer membrane</keyword>
<dbReference type="PANTHER" id="PTHR38776:SF1">
    <property type="entry name" value="MLTA-INTERACTING PROTEIN-RELATED"/>
    <property type="match status" value="1"/>
</dbReference>
<evidence type="ECO:0000256" key="4">
    <source>
        <dbReference type="ARBA" id="ARBA00023136"/>
    </source>
</evidence>
<accession>A0ABQ6ZKA6</accession>
<keyword evidence="4" id="KW-0472">Membrane</keyword>
<comment type="caution">
    <text evidence="7">The sequence shown here is derived from an EMBL/GenBank/DDBJ whole genome shotgun (WGS) entry which is preliminary data.</text>
</comment>
<evidence type="ECO:0000256" key="1">
    <source>
        <dbReference type="ARBA" id="ARBA00004442"/>
    </source>
</evidence>
<name>A0ABQ6ZKA6_9GAMM</name>
<evidence type="ECO:0000256" key="5">
    <source>
        <dbReference type="ARBA" id="ARBA00023237"/>
    </source>
</evidence>
<comment type="subcellular location">
    <subcellularLocation>
        <location evidence="1">Cell outer membrane</location>
    </subcellularLocation>
</comment>
<proteinExistence type="inferred from homology"/>
<evidence type="ECO:0000313" key="7">
    <source>
        <dbReference type="EMBL" id="KAF1726624.1"/>
    </source>
</evidence>
<evidence type="ECO:0000313" key="8">
    <source>
        <dbReference type="Proteomes" id="UP000781710"/>
    </source>
</evidence>
<dbReference type="EMBL" id="PDWW01000003">
    <property type="protein sequence ID" value="KAF1726624.1"/>
    <property type="molecule type" value="Genomic_DNA"/>
</dbReference>
<keyword evidence="3 6" id="KW-0732">Signal</keyword>
<evidence type="ECO:0000256" key="2">
    <source>
        <dbReference type="ARBA" id="ARBA00005722"/>
    </source>
</evidence>
<feature type="chain" id="PRO_5047401617" evidence="6">
    <location>
        <begin position="21"/>
        <end position="268"/>
    </location>
</feature>
<dbReference type="Pfam" id="PF06629">
    <property type="entry name" value="MipA"/>
    <property type="match status" value="1"/>
</dbReference>
<dbReference type="InterPro" id="IPR010583">
    <property type="entry name" value="MipA"/>
</dbReference>
<keyword evidence="8" id="KW-1185">Reference proteome</keyword>
<protein>
    <submittedName>
        <fullName evidence="7">Structural protein MipA</fullName>
    </submittedName>
</protein>
<feature type="signal peptide" evidence="6">
    <location>
        <begin position="1"/>
        <end position="20"/>
    </location>
</feature>
<organism evidence="7 8">
    <name type="scientific">Pseudoxanthomonas japonensis</name>
    <dbReference type="NCBI Taxonomy" id="69284"/>
    <lineage>
        <taxon>Bacteria</taxon>
        <taxon>Pseudomonadati</taxon>
        <taxon>Pseudomonadota</taxon>
        <taxon>Gammaproteobacteria</taxon>
        <taxon>Lysobacterales</taxon>
        <taxon>Lysobacteraceae</taxon>
        <taxon>Pseudoxanthomonas</taxon>
    </lineage>
</organism>
<sequence>MLALRVCTPLLLLLPFSALAQVVERTDAKAQDQLPSRWSAGVAVVHRDSEYAGEGTRTRLYPNIAYDGDRFYLRGAALGYRAYTDDRFELRTFIAGRLDGLDADDFGVAELARRGVDRRLLSDRDDSVDVGVGASWKGAAGKLDLDARVDVSGTSDGYAVTLDYSYPLTLGRTTLVPSVGAVRLSADMADYYYGILDEEVARGVAAYRPGAATVPRASLSLVHPFAKRWALLGNLEYRALPDVLKDSPLVELGKDNSTSLFVGISRGF</sequence>
<gene>
    <name evidence="7" type="ORF">CSC78_03465</name>
</gene>
<dbReference type="RefSeq" id="WP_162336527.1">
    <property type="nucleotide sequence ID" value="NZ_JBHSRQ010000016.1"/>
</dbReference>
<comment type="similarity">
    <text evidence="2">Belongs to the MipA/OmpV family.</text>
</comment>
<evidence type="ECO:0000256" key="3">
    <source>
        <dbReference type="ARBA" id="ARBA00022729"/>
    </source>
</evidence>
<evidence type="ECO:0000256" key="6">
    <source>
        <dbReference type="SAM" id="SignalP"/>
    </source>
</evidence>
<dbReference type="Proteomes" id="UP000781710">
    <property type="component" value="Unassembled WGS sequence"/>
</dbReference>